<evidence type="ECO:0000256" key="8">
    <source>
        <dbReference type="ARBA" id="ARBA00022927"/>
    </source>
</evidence>
<dbReference type="PANTHER" id="PTHR23077:SF12">
    <property type="entry name" value="PEROXISOMAL ATPASE PEX1"/>
    <property type="match status" value="1"/>
</dbReference>
<dbReference type="InterPro" id="IPR003593">
    <property type="entry name" value="AAA+_ATPase"/>
</dbReference>
<dbReference type="Gene3D" id="1.10.8.60">
    <property type="match status" value="2"/>
</dbReference>
<dbReference type="Pfam" id="PF00004">
    <property type="entry name" value="AAA"/>
    <property type="match status" value="2"/>
</dbReference>
<evidence type="ECO:0000256" key="2">
    <source>
        <dbReference type="ARBA" id="ARBA00006914"/>
    </source>
</evidence>
<dbReference type="SUPFAM" id="SSF50692">
    <property type="entry name" value="ADC-like"/>
    <property type="match status" value="1"/>
</dbReference>
<dbReference type="InterPro" id="IPR050168">
    <property type="entry name" value="AAA_ATPase_domain"/>
</dbReference>
<name>A0A1E1X2U4_9ACAR</name>
<dbReference type="SUPFAM" id="SSF54585">
    <property type="entry name" value="Cdc48 domain 2-like"/>
    <property type="match status" value="1"/>
</dbReference>
<dbReference type="EMBL" id="GFAC01005609">
    <property type="protein sequence ID" value="JAT93579.1"/>
    <property type="molecule type" value="mRNA"/>
</dbReference>
<dbReference type="SUPFAM" id="SSF52540">
    <property type="entry name" value="P-loop containing nucleoside triphosphate hydrolases"/>
    <property type="match status" value="2"/>
</dbReference>
<keyword evidence="9" id="KW-0472">Membrane</keyword>
<evidence type="ECO:0000256" key="10">
    <source>
        <dbReference type="ARBA" id="ARBA00032509"/>
    </source>
</evidence>
<evidence type="ECO:0000256" key="4">
    <source>
        <dbReference type="ARBA" id="ARBA00022593"/>
    </source>
</evidence>
<comment type="similarity">
    <text evidence="2">Belongs to the AAA ATPase family.</text>
</comment>
<dbReference type="Pfam" id="PF09262">
    <property type="entry name" value="PEX-1N"/>
    <property type="match status" value="1"/>
</dbReference>
<dbReference type="Gene3D" id="3.40.50.300">
    <property type="entry name" value="P-loop containing nucleotide triphosphate hydrolases"/>
    <property type="match status" value="2"/>
</dbReference>
<dbReference type="PROSITE" id="PS00674">
    <property type="entry name" value="AAA"/>
    <property type="match status" value="1"/>
</dbReference>
<keyword evidence="5" id="KW-0547">Nucleotide-binding</keyword>
<dbReference type="InterPro" id="IPR015342">
    <property type="entry name" value="PEX1-N_C-lobe"/>
</dbReference>
<evidence type="ECO:0000256" key="7">
    <source>
        <dbReference type="ARBA" id="ARBA00022840"/>
    </source>
</evidence>
<sequence>MEALQVARLKFSPFQSCFIHIPREWARHASYNGKVIVYKISSTSAQTKPFIYVSWSRETTNSNNIEINGDFAMLHGFRDGEEVTAEREEDVHDAEEVSVKISNHRDHEKLVECATSLENGLMKQVRIVWSGMKFPVWTPSLSPVFFNIEFVVPFRTPVVLVENTRLIVELDTSYGAGETDHSTLSRASDQAHGSDSTVAPVGGSWFSQIINHISLLSRPATRSPSATSQWYDSLPSEQHAEEGLSCYRSVCFTARVIPRKFCSVQLCGDHVNIEKLLHDHPTTIFASRSQIPAGVLGSDDRSVVTFIASIAKIASPQEKFDKARLDSKGESSALKKQRTEAVLPDCETCFVRVFVVPTAWLDFHLLHGTDLVLVSDTLRRQLGLDYASKVELKSHSSSEQSVALGSITLHPLGRTKFTKHNISSAFHSWCASISSCGYPLVLSSGVLLRLKDDSGEQTDFIVKLSQKRGDNGGAGNSHRDGEGALEYCFLKDSSNVDICIGKSAKALPSKKCAKELPVSNISLLDPDLQAPRLDKLGGVKDLCEKGLAWLKLLTAAHPVTAQVCGQQQLVGDVLLITGQRGSGKSTLAKSLALHLLQSPPFAHVQVIQCSSLRGKRAEKIGKMWEDAVLECCFREPAVLVFDDLDTLAGAVAGPEQEKSPDALYFNKVADAFFNTLVALRESCSRVAVIVTGRSREAFNARLTASHGQHFFYTVLAIPPPSKAEREEILRCLVKMRPHLSETGFDYSRVAHCTEGCYAQDLVTILDRAIHSFCTDASGSSVAMAAVPDFGNKIILSDDHFECALEEYCPASLRGLNLRTEHTLHWEDAGGLIDVKQTLQEVFLWPTKYPELFAKSPIRPLSGLLLYGAPGTGKTLLAGIVASECAVNFISIKGPELLSKYIGASEQAIRNVFQRAHSAKPCIIFFDEFDSIAPRRGHDSTGVTDRVVNQLLTLLDGVETSTGVYVLAATSRPDLIDPALLRPGRLDKCLHCPLPNTEERANILVALSRKLMLADGVDLESVAARTEHFSGADLQALLYTAQLEVVHEVFPEDELKGDRPGRRLDCSWSSDDTPGLGETEFFCAPSAIRGPAESTPDQARQLQLEVGALSENLLGQGPRRQQRRRSRRDSTALALSIHQRHLEQALAKTSASVSAAERSKFDAIYSLFRSGSSLAELRMAAGQRVTLA</sequence>
<feature type="domain" description="AAA+ ATPase" evidence="13">
    <location>
        <begin position="859"/>
        <end position="995"/>
    </location>
</feature>
<dbReference type="GO" id="GO:0005524">
    <property type="term" value="F:ATP binding"/>
    <property type="evidence" value="ECO:0007669"/>
    <property type="project" value="UniProtKB-KW"/>
</dbReference>
<evidence type="ECO:0000259" key="13">
    <source>
        <dbReference type="SMART" id="SM00382"/>
    </source>
</evidence>
<evidence type="ECO:0000256" key="11">
    <source>
        <dbReference type="ARBA" id="ARBA00034532"/>
    </source>
</evidence>
<keyword evidence="8" id="KW-0653">Protein transport</keyword>
<dbReference type="SMART" id="SM00382">
    <property type="entry name" value="AAA"/>
    <property type="match status" value="2"/>
</dbReference>
<evidence type="ECO:0000256" key="5">
    <source>
        <dbReference type="ARBA" id="ARBA00022741"/>
    </source>
</evidence>
<comment type="catalytic activity">
    <reaction evidence="12">
        <text>ATP + H2O = ADP + phosphate + H(+)</text>
        <dbReference type="Rhea" id="RHEA:13065"/>
        <dbReference type="ChEBI" id="CHEBI:15377"/>
        <dbReference type="ChEBI" id="CHEBI:15378"/>
        <dbReference type="ChEBI" id="CHEBI:30616"/>
        <dbReference type="ChEBI" id="CHEBI:43474"/>
        <dbReference type="ChEBI" id="CHEBI:456216"/>
    </reaction>
    <physiologicalReaction direction="left-to-right" evidence="12">
        <dbReference type="Rhea" id="RHEA:13066"/>
    </physiologicalReaction>
</comment>
<proteinExistence type="evidence at transcript level"/>
<dbReference type="InterPro" id="IPR003959">
    <property type="entry name" value="ATPase_AAA_core"/>
</dbReference>
<protein>
    <recommendedName>
        <fullName evidence="11">Peroxisomal ATPase PEX1</fullName>
    </recommendedName>
    <alternativeName>
        <fullName evidence="10">Peroxin-1</fullName>
    </alternativeName>
</protein>
<dbReference type="InterPro" id="IPR041569">
    <property type="entry name" value="AAA_lid_3"/>
</dbReference>
<dbReference type="GO" id="GO:0005829">
    <property type="term" value="C:cytosol"/>
    <property type="evidence" value="ECO:0007669"/>
    <property type="project" value="TreeGrafter"/>
</dbReference>
<dbReference type="Gene3D" id="3.10.330.10">
    <property type="match status" value="1"/>
</dbReference>
<accession>A0A1E1X2U4</accession>
<dbReference type="Pfam" id="PF17862">
    <property type="entry name" value="AAA_lid_3"/>
    <property type="match status" value="1"/>
</dbReference>
<dbReference type="GO" id="GO:0016558">
    <property type="term" value="P:protein import into peroxisome matrix"/>
    <property type="evidence" value="ECO:0007669"/>
    <property type="project" value="TreeGrafter"/>
</dbReference>
<organism evidence="14">
    <name type="scientific">Amblyomma aureolatum</name>
    <dbReference type="NCBI Taxonomy" id="187763"/>
    <lineage>
        <taxon>Eukaryota</taxon>
        <taxon>Metazoa</taxon>
        <taxon>Ecdysozoa</taxon>
        <taxon>Arthropoda</taxon>
        <taxon>Chelicerata</taxon>
        <taxon>Arachnida</taxon>
        <taxon>Acari</taxon>
        <taxon>Parasitiformes</taxon>
        <taxon>Ixodida</taxon>
        <taxon>Ixodoidea</taxon>
        <taxon>Ixodidae</taxon>
        <taxon>Amblyomminae</taxon>
        <taxon>Amblyomma</taxon>
    </lineage>
</organism>
<dbReference type="Gene3D" id="2.40.40.20">
    <property type="match status" value="1"/>
</dbReference>
<evidence type="ECO:0000256" key="3">
    <source>
        <dbReference type="ARBA" id="ARBA00022448"/>
    </source>
</evidence>
<reference evidence="14" key="1">
    <citation type="journal article" date="2017" name="Front. Cell. Infect. Microbiol.">
        <title>The Distinct Transcriptional Response of the Midgut of Amblyomma sculptum and Amblyomma aureolatum Ticks to Rickettsia rickettsii Correlates to Their Differences in Susceptibility to Infection.</title>
        <authorList>
            <person name="Martins L.A."/>
            <person name="Galletti M.F.B.M."/>
            <person name="Ribeiro J.M."/>
            <person name="Fujita A."/>
            <person name="Costa F.B."/>
            <person name="Labruna M.B."/>
            <person name="Daffre S."/>
            <person name="Fogaca A.C."/>
        </authorList>
    </citation>
    <scope>NUCLEOTIDE SEQUENCE</scope>
</reference>
<keyword evidence="6" id="KW-0378">Hydrolase</keyword>
<dbReference type="InterPro" id="IPR027417">
    <property type="entry name" value="P-loop_NTPase"/>
</dbReference>
<dbReference type="FunFam" id="3.40.50.300:FF:000149">
    <property type="entry name" value="Nuclear valosin-containing protein-like"/>
    <property type="match status" value="1"/>
</dbReference>
<evidence type="ECO:0000256" key="9">
    <source>
        <dbReference type="ARBA" id="ARBA00023136"/>
    </source>
</evidence>
<dbReference type="InterPro" id="IPR003960">
    <property type="entry name" value="ATPase_AAA_CS"/>
</dbReference>
<dbReference type="InterPro" id="IPR009010">
    <property type="entry name" value="Asp_de-COase-like_dom_sf"/>
</dbReference>
<dbReference type="PANTHER" id="PTHR23077">
    <property type="entry name" value="AAA-FAMILY ATPASE"/>
    <property type="match status" value="1"/>
</dbReference>
<keyword evidence="3" id="KW-0813">Transport</keyword>
<dbReference type="CDD" id="cd00009">
    <property type="entry name" value="AAA"/>
    <property type="match status" value="1"/>
</dbReference>
<evidence type="ECO:0000313" key="14">
    <source>
        <dbReference type="EMBL" id="JAT93579.1"/>
    </source>
</evidence>
<dbReference type="AlphaFoldDB" id="A0A1E1X2U4"/>
<comment type="subcellular location">
    <subcellularLocation>
        <location evidence="1">Membrane</location>
    </subcellularLocation>
</comment>
<feature type="domain" description="AAA+ ATPase" evidence="13">
    <location>
        <begin position="570"/>
        <end position="721"/>
    </location>
</feature>
<evidence type="ECO:0000256" key="1">
    <source>
        <dbReference type="ARBA" id="ARBA00004370"/>
    </source>
</evidence>
<dbReference type="GO" id="GO:0005778">
    <property type="term" value="C:peroxisomal membrane"/>
    <property type="evidence" value="ECO:0007669"/>
    <property type="project" value="TreeGrafter"/>
</dbReference>
<evidence type="ECO:0000256" key="12">
    <source>
        <dbReference type="ARBA" id="ARBA00048778"/>
    </source>
</evidence>
<dbReference type="GO" id="GO:0016887">
    <property type="term" value="F:ATP hydrolysis activity"/>
    <property type="evidence" value="ECO:0007669"/>
    <property type="project" value="InterPro"/>
</dbReference>
<keyword evidence="4" id="KW-0962">Peroxisome biogenesis</keyword>
<dbReference type="InterPro" id="IPR029067">
    <property type="entry name" value="CDC48_domain_2-like_sf"/>
</dbReference>
<evidence type="ECO:0000256" key="6">
    <source>
        <dbReference type="ARBA" id="ARBA00022801"/>
    </source>
</evidence>
<keyword evidence="7" id="KW-0067">ATP-binding</keyword>